<dbReference type="SMART" id="SM00672">
    <property type="entry name" value="CAP10"/>
    <property type="match status" value="1"/>
</dbReference>
<gene>
    <name evidence="3" type="ORF">AAL_06843</name>
</gene>
<proteinExistence type="predicted"/>
<keyword evidence="1" id="KW-1133">Transmembrane helix</keyword>
<keyword evidence="1" id="KW-0812">Transmembrane</keyword>
<keyword evidence="1" id="KW-0472">Membrane</keyword>
<sequence length="605" mass="69550">MSKAWNLSQWPSRLGLRFVAVAFVVLFFQANYTLWRDAKLWDHQDHHRLFDKLAGRHPIRKLMIDAKSHHDALLAKRSHDLESAAAQYRQRRGRHPPPGFDQWFRAARDSDAIVVEDFFDRIYKDLAPFWALDPAETGRRASSWHHVVKVRNGTARGAGDTNGLVPWLQLWTSLVAEFAEFLPDVDMPINYMDESRLLVPFETIAALIEKEDEERTMPDEDQVTHEFAGLETVDAASSGAYDPRWHGPDEQYWNLFVQTCSPDTPAFGVEQIKNFSGPAVFPKKYKPDYAYRGYIQNVTAATDPCLQPHLRHLHGTFIEPISLSSTQELIPLFGGSKLPMNNEILIPGAMYLDEGDFYSGGDSHGSSWVMKKDRAIWRGESSGGRAKEHNWHHFQRQRLVQMLNGTVVSGAEETSLRAKAFELPSTDIYRSPRLRDGNLGPWVKAFADAAFVRMCSAEECPFYTDLFAVADHLPMNEQYNYKFLPDVDGNSFSARFRGFLRSTSMPLKATIYAEWHDDRLAPWLHFVPFDNTFRDLYAILDYFSDQHGPGDAAASFIAEQGQIWSEKVLRRADMRLYVWRLLLEWARVCDRNRHTLGFVDDLRKR</sequence>
<dbReference type="PANTHER" id="PTHR12203:SF22">
    <property type="entry name" value="CAPSULE ASSOCIATED PROTEIN"/>
    <property type="match status" value="1"/>
</dbReference>
<dbReference type="PANTHER" id="PTHR12203">
    <property type="entry name" value="KDEL LYS-ASP-GLU-LEU CONTAINING - RELATED"/>
    <property type="match status" value="1"/>
</dbReference>
<dbReference type="EMBL" id="AZGY01000019">
    <property type="protein sequence ID" value="KZZ91102.1"/>
    <property type="molecule type" value="Genomic_DNA"/>
</dbReference>
<accession>A0A167YBA7</accession>
<organism evidence="3 4">
    <name type="scientific">Moelleriella libera RCEF 2490</name>
    <dbReference type="NCBI Taxonomy" id="1081109"/>
    <lineage>
        <taxon>Eukaryota</taxon>
        <taxon>Fungi</taxon>
        <taxon>Dikarya</taxon>
        <taxon>Ascomycota</taxon>
        <taxon>Pezizomycotina</taxon>
        <taxon>Sordariomycetes</taxon>
        <taxon>Hypocreomycetidae</taxon>
        <taxon>Hypocreales</taxon>
        <taxon>Clavicipitaceae</taxon>
        <taxon>Moelleriella</taxon>
    </lineage>
</organism>
<feature type="domain" description="Glycosyl transferase CAP10" evidence="2">
    <location>
        <begin position="308"/>
        <end position="585"/>
    </location>
</feature>
<evidence type="ECO:0000313" key="3">
    <source>
        <dbReference type="EMBL" id="KZZ91102.1"/>
    </source>
</evidence>
<protein>
    <submittedName>
        <fullName evidence="3">Lipopolysaccharide-modifying protein</fullName>
    </submittedName>
</protein>
<dbReference type="AlphaFoldDB" id="A0A167YBA7"/>
<dbReference type="InterPro" id="IPR051091">
    <property type="entry name" value="O-Glucosyltr/Glycosyltrsf_90"/>
</dbReference>
<comment type="caution">
    <text evidence="3">The sequence shown here is derived from an EMBL/GenBank/DDBJ whole genome shotgun (WGS) entry which is preliminary data.</text>
</comment>
<name>A0A167YBA7_9HYPO</name>
<evidence type="ECO:0000313" key="4">
    <source>
        <dbReference type="Proteomes" id="UP000078544"/>
    </source>
</evidence>
<keyword evidence="4" id="KW-1185">Reference proteome</keyword>
<evidence type="ECO:0000259" key="2">
    <source>
        <dbReference type="SMART" id="SM00672"/>
    </source>
</evidence>
<reference evidence="3 4" key="1">
    <citation type="journal article" date="2016" name="Genome Biol. Evol.">
        <title>Divergent and convergent evolution of fungal pathogenicity.</title>
        <authorList>
            <person name="Shang Y."/>
            <person name="Xiao G."/>
            <person name="Zheng P."/>
            <person name="Cen K."/>
            <person name="Zhan S."/>
            <person name="Wang C."/>
        </authorList>
    </citation>
    <scope>NUCLEOTIDE SEQUENCE [LARGE SCALE GENOMIC DNA]</scope>
    <source>
        <strain evidence="3 4">RCEF 2490</strain>
    </source>
</reference>
<dbReference type="Pfam" id="PF05686">
    <property type="entry name" value="Glyco_transf_90"/>
    <property type="match status" value="1"/>
</dbReference>
<dbReference type="OrthoDB" id="541052at2759"/>
<feature type="transmembrane region" description="Helical" evidence="1">
    <location>
        <begin position="14"/>
        <end position="34"/>
    </location>
</feature>
<evidence type="ECO:0000256" key="1">
    <source>
        <dbReference type="SAM" id="Phobius"/>
    </source>
</evidence>
<dbReference type="InterPro" id="IPR006598">
    <property type="entry name" value="CAP10"/>
</dbReference>
<dbReference type="Proteomes" id="UP000078544">
    <property type="component" value="Unassembled WGS sequence"/>
</dbReference>